<feature type="transmembrane region" description="Helical" evidence="1">
    <location>
        <begin position="13"/>
        <end position="29"/>
    </location>
</feature>
<keyword evidence="3" id="KW-1185">Reference proteome</keyword>
<accession>A0AAV4VYG5</accession>
<feature type="transmembrane region" description="Helical" evidence="1">
    <location>
        <begin position="476"/>
        <end position="494"/>
    </location>
</feature>
<evidence type="ECO:0008006" key="4">
    <source>
        <dbReference type="Google" id="ProtNLM"/>
    </source>
</evidence>
<dbReference type="InterPro" id="IPR011701">
    <property type="entry name" value="MFS"/>
</dbReference>
<feature type="transmembrane region" description="Helical" evidence="1">
    <location>
        <begin position="143"/>
        <end position="164"/>
    </location>
</feature>
<feature type="transmembrane region" description="Helical" evidence="1">
    <location>
        <begin position="595"/>
        <end position="613"/>
    </location>
</feature>
<feature type="transmembrane region" description="Helical" evidence="1">
    <location>
        <begin position="530"/>
        <end position="550"/>
    </location>
</feature>
<feature type="transmembrane region" description="Helical" evidence="1">
    <location>
        <begin position="506"/>
        <end position="524"/>
    </location>
</feature>
<dbReference type="PROSITE" id="PS51257">
    <property type="entry name" value="PROKAR_LIPOPROTEIN"/>
    <property type="match status" value="1"/>
</dbReference>
<evidence type="ECO:0000313" key="3">
    <source>
        <dbReference type="Proteomes" id="UP001054837"/>
    </source>
</evidence>
<dbReference type="Proteomes" id="UP001054837">
    <property type="component" value="Unassembled WGS sequence"/>
</dbReference>
<keyword evidence="1" id="KW-0472">Membrane</keyword>
<feature type="transmembrane region" description="Helical" evidence="1">
    <location>
        <begin position="84"/>
        <end position="103"/>
    </location>
</feature>
<keyword evidence="1" id="KW-1133">Transmembrane helix</keyword>
<feature type="transmembrane region" description="Helical" evidence="1">
    <location>
        <begin position="438"/>
        <end position="456"/>
    </location>
</feature>
<dbReference type="Pfam" id="PF07690">
    <property type="entry name" value="MFS_1"/>
    <property type="match status" value="1"/>
</dbReference>
<comment type="caution">
    <text evidence="2">The sequence shown here is derived from an EMBL/GenBank/DDBJ whole genome shotgun (WGS) entry which is preliminary data.</text>
</comment>
<protein>
    <recommendedName>
        <fullName evidence="4">Monocarboxylate transporter 9</fullName>
    </recommendedName>
</protein>
<feature type="transmembrane region" description="Helical" evidence="1">
    <location>
        <begin position="562"/>
        <end position="583"/>
    </location>
</feature>
<dbReference type="SUPFAM" id="SSF103473">
    <property type="entry name" value="MFS general substrate transporter"/>
    <property type="match status" value="1"/>
</dbReference>
<sequence>MEKVESMEGPDKGWAWAVVFAACCINLIMNGQGRMSGILYVAFIDLYGVDRRSASLPFSIRTSIRNLLGPVAGILGQKYGVQGAIFFGGIMATIFTALCFFAPDIKWITVSWAGLGGIGTALTMVQIQVVIGQYFKKNRATAAGISFSGACMGSFLFPVLIQWLLKSYGIEGTFLILGGIVMHTIPAGMVLKKPTWLKRKHISAFQNISKKEKKDDSINIEDKVENLTHGILDIQFLRNNSKLVLEILTSETLEGNQKDHSFKFIPKDARDVEEICILETLEEIYSFLQICGLNDNKNACDIPLTEDIKSASSNKIQVFYRTETLKYISSENSYRNKFLKQSVSNVSKLSKDLSKNYIQQKIRNLLDMNINDIQSLYPYECSGKILKITEELQKLNNYWSEQNDNLHIRKDTSVNDENYPRSFWDHFKMIFRLMLNPLFLLICMCRISHFITFLPMMTTVVDFTLDRGFHEEEGSIVIAVLSFGDLLGRLCLGWVTDKGFVDVSRFMLVVMILQGINVASLPFMLTKEAIYISLYIFGLLQGSLFIRHSVLVQKYVGNNAQSIAMGCMDFFPGLLGLGLPMYIGYFRDTLGTYNSMFYINGAISAFVGLFWVFEPYFVRCNLSTDKLPE</sequence>
<proteinExistence type="predicted"/>
<evidence type="ECO:0000313" key="2">
    <source>
        <dbReference type="EMBL" id="GIY74659.1"/>
    </source>
</evidence>
<name>A0AAV4VYG5_9ARAC</name>
<dbReference type="PANTHER" id="PTHR11360:SF303">
    <property type="entry name" value="MAJOR FACILITATOR SUPERFAMILY (MFS) PROFILE DOMAIN-CONTAINING PROTEIN"/>
    <property type="match status" value="1"/>
</dbReference>
<gene>
    <name evidence="2" type="primary">AVEN_28600_1</name>
    <name evidence="2" type="ORF">CDAR_532811</name>
</gene>
<feature type="transmembrane region" description="Helical" evidence="1">
    <location>
        <begin position="170"/>
        <end position="191"/>
    </location>
</feature>
<dbReference type="PANTHER" id="PTHR11360">
    <property type="entry name" value="MONOCARBOXYLATE TRANSPORTER"/>
    <property type="match status" value="1"/>
</dbReference>
<dbReference type="Gene3D" id="1.20.1250.20">
    <property type="entry name" value="MFS general substrate transporter like domains"/>
    <property type="match status" value="2"/>
</dbReference>
<organism evidence="2 3">
    <name type="scientific">Caerostris darwini</name>
    <dbReference type="NCBI Taxonomy" id="1538125"/>
    <lineage>
        <taxon>Eukaryota</taxon>
        <taxon>Metazoa</taxon>
        <taxon>Ecdysozoa</taxon>
        <taxon>Arthropoda</taxon>
        <taxon>Chelicerata</taxon>
        <taxon>Arachnida</taxon>
        <taxon>Araneae</taxon>
        <taxon>Araneomorphae</taxon>
        <taxon>Entelegynae</taxon>
        <taxon>Araneoidea</taxon>
        <taxon>Araneidae</taxon>
        <taxon>Caerostris</taxon>
    </lineage>
</organism>
<dbReference type="EMBL" id="BPLQ01013769">
    <property type="protein sequence ID" value="GIY74659.1"/>
    <property type="molecule type" value="Genomic_DNA"/>
</dbReference>
<dbReference type="GO" id="GO:0008028">
    <property type="term" value="F:monocarboxylic acid transmembrane transporter activity"/>
    <property type="evidence" value="ECO:0007669"/>
    <property type="project" value="TreeGrafter"/>
</dbReference>
<evidence type="ECO:0000256" key="1">
    <source>
        <dbReference type="SAM" id="Phobius"/>
    </source>
</evidence>
<keyword evidence="1" id="KW-0812">Transmembrane</keyword>
<dbReference type="AlphaFoldDB" id="A0AAV4VYG5"/>
<dbReference type="InterPro" id="IPR050327">
    <property type="entry name" value="Proton-linked_MCT"/>
</dbReference>
<feature type="transmembrane region" description="Helical" evidence="1">
    <location>
        <begin position="109"/>
        <end position="131"/>
    </location>
</feature>
<reference evidence="2 3" key="1">
    <citation type="submission" date="2021-06" db="EMBL/GenBank/DDBJ databases">
        <title>Caerostris darwini draft genome.</title>
        <authorList>
            <person name="Kono N."/>
            <person name="Arakawa K."/>
        </authorList>
    </citation>
    <scope>NUCLEOTIDE SEQUENCE [LARGE SCALE GENOMIC DNA]</scope>
</reference>
<dbReference type="InterPro" id="IPR036259">
    <property type="entry name" value="MFS_trans_sf"/>
</dbReference>